<organism evidence="3 4">
    <name type="scientific">Acetobacter musti</name>
    <dbReference type="NCBI Taxonomy" id="864732"/>
    <lineage>
        <taxon>Bacteria</taxon>
        <taxon>Pseudomonadati</taxon>
        <taxon>Pseudomonadota</taxon>
        <taxon>Alphaproteobacteria</taxon>
        <taxon>Acetobacterales</taxon>
        <taxon>Acetobacteraceae</taxon>
        <taxon>Acetobacter</taxon>
    </lineage>
</organism>
<dbReference type="RefSeq" id="WP_173584060.1">
    <property type="nucleotide sequence ID" value="NZ_WOTB01000019.1"/>
</dbReference>
<dbReference type="Pfam" id="PF13561">
    <property type="entry name" value="adh_short_C2"/>
    <property type="match status" value="1"/>
</dbReference>
<reference evidence="3 4" key="1">
    <citation type="journal article" date="2020" name="Int. J. Syst. Evol. Microbiol.">
        <title>Novel acetic acid bacteria from cider fermentations: Acetobacter conturbans sp. nov. and Acetobacter fallax sp. nov.</title>
        <authorList>
            <person name="Sombolestani A.S."/>
            <person name="Cleenwerck I."/>
            <person name="Cnockaert M."/>
            <person name="Borremans W."/>
            <person name="Wieme A.D."/>
            <person name="De Vuyst L."/>
            <person name="Vandamme P."/>
        </authorList>
    </citation>
    <scope>NUCLEOTIDE SEQUENCE [LARGE SCALE GENOMIC DNA]</scope>
    <source>
        <strain evidence="3 4">LMG 30640</strain>
    </source>
</reference>
<evidence type="ECO:0000313" key="4">
    <source>
        <dbReference type="Proteomes" id="UP000635278"/>
    </source>
</evidence>
<accession>A0ABX0JS72</accession>
<evidence type="ECO:0000313" key="3">
    <source>
        <dbReference type="EMBL" id="NHN85669.1"/>
    </source>
</evidence>
<protein>
    <submittedName>
        <fullName evidence="3">SDR family oxidoreductase</fullName>
    </submittedName>
</protein>
<dbReference type="PRINTS" id="PR00081">
    <property type="entry name" value="GDHRDH"/>
</dbReference>
<evidence type="ECO:0000256" key="2">
    <source>
        <dbReference type="ARBA" id="ARBA00023002"/>
    </source>
</evidence>
<dbReference type="SUPFAM" id="SSF51735">
    <property type="entry name" value="NAD(P)-binding Rossmann-fold domains"/>
    <property type="match status" value="1"/>
</dbReference>
<evidence type="ECO:0000256" key="1">
    <source>
        <dbReference type="ARBA" id="ARBA00006484"/>
    </source>
</evidence>
<sequence>MDLGISGRLALVTGGDSGIGFQTAQRLLREGVRVALSDMKQDSVDAAAEKLRAFGEVRGFAADLTDPEQVRALHGAVRDGMGDPDIVVSAAGITGPTGLFHDLTEEDWHRVIDVNFLTALRVARSFIPAMREKGWGRVVFIASEDAVQPYTDELPYCASKAALLSLSKGLSSTYGPDGITVNCVSPAFIETPMTDAMMEKRAKRDGVDIATAVKTFIDKERPMMTVRRRGRAEEVADAIAYLVSATATFTTGAVLRVDGGSVGTMV</sequence>
<dbReference type="InterPro" id="IPR020904">
    <property type="entry name" value="Sc_DH/Rdtase_CS"/>
</dbReference>
<comment type="similarity">
    <text evidence="1">Belongs to the short-chain dehydrogenases/reductases (SDR) family.</text>
</comment>
<comment type="caution">
    <text evidence="3">The sequence shown here is derived from an EMBL/GenBank/DDBJ whole genome shotgun (WGS) entry which is preliminary data.</text>
</comment>
<dbReference type="InterPro" id="IPR036291">
    <property type="entry name" value="NAD(P)-bd_dom_sf"/>
</dbReference>
<gene>
    <name evidence="3" type="ORF">GOB93_13605</name>
</gene>
<dbReference type="Proteomes" id="UP000635278">
    <property type="component" value="Unassembled WGS sequence"/>
</dbReference>
<dbReference type="PRINTS" id="PR00080">
    <property type="entry name" value="SDRFAMILY"/>
</dbReference>
<keyword evidence="4" id="KW-1185">Reference proteome</keyword>
<dbReference type="PANTHER" id="PTHR43669:SF3">
    <property type="entry name" value="ALCOHOL DEHYDROGENASE, PUTATIVE (AFU_ORTHOLOGUE AFUA_3G03445)-RELATED"/>
    <property type="match status" value="1"/>
</dbReference>
<dbReference type="CDD" id="cd05233">
    <property type="entry name" value="SDR_c"/>
    <property type="match status" value="1"/>
</dbReference>
<name>A0ABX0JS72_9PROT</name>
<dbReference type="EMBL" id="WOTB01000019">
    <property type="protein sequence ID" value="NHN85669.1"/>
    <property type="molecule type" value="Genomic_DNA"/>
</dbReference>
<keyword evidence="2" id="KW-0560">Oxidoreductase</keyword>
<dbReference type="PANTHER" id="PTHR43669">
    <property type="entry name" value="5-KETO-D-GLUCONATE 5-REDUCTASE"/>
    <property type="match status" value="1"/>
</dbReference>
<dbReference type="InterPro" id="IPR002347">
    <property type="entry name" value="SDR_fam"/>
</dbReference>
<dbReference type="PROSITE" id="PS00061">
    <property type="entry name" value="ADH_SHORT"/>
    <property type="match status" value="1"/>
</dbReference>
<proteinExistence type="inferred from homology"/>
<dbReference type="Gene3D" id="3.40.50.720">
    <property type="entry name" value="NAD(P)-binding Rossmann-like Domain"/>
    <property type="match status" value="1"/>
</dbReference>